<evidence type="ECO:0000256" key="8">
    <source>
        <dbReference type="ARBA" id="ARBA00047838"/>
    </source>
</evidence>
<dbReference type="InterPro" id="IPR029062">
    <property type="entry name" value="Class_I_gatase-like"/>
</dbReference>
<dbReference type="EMBL" id="CP124535">
    <property type="protein sequence ID" value="WGV15421.1"/>
    <property type="molecule type" value="Genomic_DNA"/>
</dbReference>
<gene>
    <name evidence="10 12" type="primary">hisH</name>
    <name evidence="12" type="ORF">QF092_14290</name>
</gene>
<evidence type="ECO:0000256" key="3">
    <source>
        <dbReference type="ARBA" id="ARBA00022605"/>
    </source>
</evidence>
<keyword evidence="6 10" id="KW-0368">Histidine biosynthesis</keyword>
<dbReference type="Proteomes" id="UP001230978">
    <property type="component" value="Chromosome"/>
</dbReference>
<dbReference type="HAMAP" id="MF_00278">
    <property type="entry name" value="HisH"/>
    <property type="match status" value="1"/>
</dbReference>
<dbReference type="RefSeq" id="WP_281464776.1">
    <property type="nucleotide sequence ID" value="NZ_CP124535.1"/>
</dbReference>
<evidence type="ECO:0000313" key="12">
    <source>
        <dbReference type="EMBL" id="WGV15421.1"/>
    </source>
</evidence>
<dbReference type="PANTHER" id="PTHR42701:SF1">
    <property type="entry name" value="IMIDAZOLE GLYCEROL PHOSPHATE SYNTHASE SUBUNIT HISH"/>
    <property type="match status" value="1"/>
</dbReference>
<protein>
    <recommendedName>
        <fullName evidence="10">Imidazole glycerol phosphate synthase subunit HisH</fullName>
        <ecNumber evidence="10">4.3.2.10</ecNumber>
    </recommendedName>
    <alternativeName>
        <fullName evidence="10">IGP synthase glutaminase subunit</fullName>
        <ecNumber evidence="10">3.5.1.2</ecNumber>
    </alternativeName>
    <alternativeName>
        <fullName evidence="10">IGP synthase subunit HisH</fullName>
    </alternativeName>
    <alternativeName>
        <fullName evidence="10">ImGP synthase subunit HisH</fullName>
        <shortName evidence="10">IGPS subunit HisH</shortName>
    </alternativeName>
</protein>
<dbReference type="EC" id="3.5.1.2" evidence="10"/>
<feature type="active site" evidence="10">
    <location>
        <position position="196"/>
    </location>
</feature>
<dbReference type="GO" id="GO:0016829">
    <property type="term" value="F:lyase activity"/>
    <property type="evidence" value="ECO:0007669"/>
    <property type="project" value="UniProtKB-KW"/>
</dbReference>
<comment type="subcellular location">
    <subcellularLocation>
        <location evidence="10">Cytoplasm</location>
    </subcellularLocation>
</comment>
<dbReference type="Gene3D" id="3.40.50.880">
    <property type="match status" value="1"/>
</dbReference>
<accession>A0ABY8Q3M4</accession>
<name>A0ABY8Q3M4_9RHOB</name>
<dbReference type="CDD" id="cd01748">
    <property type="entry name" value="GATase1_IGP_Synthase"/>
    <property type="match status" value="1"/>
</dbReference>
<evidence type="ECO:0000256" key="1">
    <source>
        <dbReference type="ARBA" id="ARBA00005091"/>
    </source>
</evidence>
<dbReference type="Pfam" id="PF00117">
    <property type="entry name" value="GATase"/>
    <property type="match status" value="1"/>
</dbReference>
<dbReference type="PROSITE" id="PS51273">
    <property type="entry name" value="GATASE_TYPE_1"/>
    <property type="match status" value="1"/>
</dbReference>
<dbReference type="PANTHER" id="PTHR42701">
    <property type="entry name" value="IMIDAZOLE GLYCEROL PHOSPHATE SYNTHASE SUBUNIT HISH"/>
    <property type="match status" value="1"/>
</dbReference>
<comment type="function">
    <text evidence="10">IGPS catalyzes the conversion of PRFAR and glutamine to IGP, AICAR and glutamate. The HisH subunit catalyzes the hydrolysis of glutamine to glutamate and ammonia as part of the synthesis of IGP and AICAR. The resulting ammonia molecule is channeled to the active site of HisF.</text>
</comment>
<comment type="catalytic activity">
    <reaction evidence="8 10">
        <text>5-[(5-phospho-1-deoxy-D-ribulos-1-ylimino)methylamino]-1-(5-phospho-beta-D-ribosyl)imidazole-4-carboxamide + L-glutamine = D-erythro-1-(imidazol-4-yl)glycerol 3-phosphate + 5-amino-1-(5-phospho-beta-D-ribosyl)imidazole-4-carboxamide + L-glutamate + H(+)</text>
        <dbReference type="Rhea" id="RHEA:24793"/>
        <dbReference type="ChEBI" id="CHEBI:15378"/>
        <dbReference type="ChEBI" id="CHEBI:29985"/>
        <dbReference type="ChEBI" id="CHEBI:58278"/>
        <dbReference type="ChEBI" id="CHEBI:58359"/>
        <dbReference type="ChEBI" id="CHEBI:58475"/>
        <dbReference type="ChEBI" id="CHEBI:58525"/>
        <dbReference type="EC" id="4.3.2.10"/>
    </reaction>
</comment>
<keyword evidence="5 10" id="KW-0315">Glutamine amidotransferase</keyword>
<feature type="domain" description="Glutamine amidotransferase" evidence="11">
    <location>
        <begin position="7"/>
        <end position="204"/>
    </location>
</feature>
<keyword evidence="4 10" id="KW-0378">Hydrolase</keyword>
<comment type="subunit">
    <text evidence="2 10">Heterodimer of HisH and HisF.</text>
</comment>
<dbReference type="InterPro" id="IPR010139">
    <property type="entry name" value="Imidazole-glycPsynth_HisH"/>
</dbReference>
<keyword evidence="10" id="KW-0963">Cytoplasm</keyword>
<evidence type="ECO:0000259" key="11">
    <source>
        <dbReference type="Pfam" id="PF00117"/>
    </source>
</evidence>
<comment type="pathway">
    <text evidence="1 10">Amino-acid biosynthesis; L-histidine biosynthesis; L-histidine from 5-phospho-alpha-D-ribose 1-diphosphate: step 5/9.</text>
</comment>
<dbReference type="PIRSF" id="PIRSF000495">
    <property type="entry name" value="Amidotransf_hisH"/>
    <property type="match status" value="1"/>
</dbReference>
<reference evidence="12 13" key="1">
    <citation type="submission" date="2023-04" db="EMBL/GenBank/DDBJ databases">
        <title>YMD61, complete Genome.</title>
        <authorList>
            <person name="Zhang J."/>
        </authorList>
    </citation>
    <scope>NUCLEOTIDE SEQUENCE [LARGE SCALE GENOMIC DNA]</scope>
    <source>
        <strain evidence="12 13">YMD61</strain>
    </source>
</reference>
<keyword evidence="7 10" id="KW-0456">Lyase</keyword>
<feature type="active site" evidence="10">
    <location>
        <position position="198"/>
    </location>
</feature>
<keyword evidence="3 10" id="KW-0028">Amino-acid biosynthesis</keyword>
<proteinExistence type="inferred from homology"/>
<evidence type="ECO:0000256" key="2">
    <source>
        <dbReference type="ARBA" id="ARBA00011152"/>
    </source>
</evidence>
<evidence type="ECO:0000256" key="7">
    <source>
        <dbReference type="ARBA" id="ARBA00023239"/>
    </source>
</evidence>
<evidence type="ECO:0000256" key="10">
    <source>
        <dbReference type="HAMAP-Rule" id="MF_00278"/>
    </source>
</evidence>
<dbReference type="NCBIfam" id="TIGR01855">
    <property type="entry name" value="IMP_synth_hisH"/>
    <property type="match status" value="1"/>
</dbReference>
<evidence type="ECO:0000256" key="6">
    <source>
        <dbReference type="ARBA" id="ARBA00023102"/>
    </source>
</evidence>
<feature type="active site" description="Nucleophile" evidence="10">
    <location>
        <position position="83"/>
    </location>
</feature>
<evidence type="ECO:0000256" key="4">
    <source>
        <dbReference type="ARBA" id="ARBA00022801"/>
    </source>
</evidence>
<comment type="catalytic activity">
    <reaction evidence="9 10">
        <text>L-glutamine + H2O = L-glutamate + NH4(+)</text>
        <dbReference type="Rhea" id="RHEA:15889"/>
        <dbReference type="ChEBI" id="CHEBI:15377"/>
        <dbReference type="ChEBI" id="CHEBI:28938"/>
        <dbReference type="ChEBI" id="CHEBI:29985"/>
        <dbReference type="ChEBI" id="CHEBI:58359"/>
        <dbReference type="EC" id="3.5.1.2"/>
    </reaction>
</comment>
<keyword evidence="13" id="KW-1185">Reference proteome</keyword>
<dbReference type="EC" id="4.3.2.10" evidence="10"/>
<evidence type="ECO:0000313" key="13">
    <source>
        <dbReference type="Proteomes" id="UP001230978"/>
    </source>
</evidence>
<organism evidence="12 13">
    <name type="scientific">Fuscovulum ytuae</name>
    <dbReference type="NCBI Taxonomy" id="3042299"/>
    <lineage>
        <taxon>Bacteria</taxon>
        <taxon>Pseudomonadati</taxon>
        <taxon>Pseudomonadota</taxon>
        <taxon>Alphaproteobacteria</taxon>
        <taxon>Rhodobacterales</taxon>
        <taxon>Paracoccaceae</taxon>
        <taxon>Fuscovulum</taxon>
    </lineage>
</organism>
<dbReference type="InterPro" id="IPR017926">
    <property type="entry name" value="GATASE"/>
</dbReference>
<evidence type="ECO:0000256" key="9">
    <source>
        <dbReference type="ARBA" id="ARBA00049534"/>
    </source>
</evidence>
<dbReference type="SUPFAM" id="SSF52317">
    <property type="entry name" value="Class I glutamine amidotransferase-like"/>
    <property type="match status" value="1"/>
</dbReference>
<sequence length="214" mass="22844">MASKSCVIIDYGIGNVFSVSQALAHLDASVTLTSDPAAIRAADRVILPGVGAFGRAVDTLRAIHMDEVIFDFINTGRPFLGICVGMQVMMEHGLEFGTHQGLGLFKGTVEQIDLKDSDNKPLRVPLIGWNSVRQTAPGRWQDTPFATVSEGSDFYFVHSYAAKVTDPLDVAAIAHAGAGVITAAVQRDNITGVQFHPERSADAGRAFLSGFLAQ</sequence>
<evidence type="ECO:0000256" key="5">
    <source>
        <dbReference type="ARBA" id="ARBA00022962"/>
    </source>
</evidence>